<protein>
    <submittedName>
        <fullName evidence="2">Uncharacterized protein</fullName>
    </submittedName>
</protein>
<evidence type="ECO:0000313" key="3">
    <source>
        <dbReference type="Proteomes" id="UP000824782"/>
    </source>
</evidence>
<name>A0AAV6ZF63_ENGPU</name>
<reference evidence="2" key="1">
    <citation type="thesis" date="2020" institute="ProQuest LLC" country="789 East Eisenhower Parkway, Ann Arbor, MI, USA">
        <title>Comparative Genomics and Chromosome Evolution.</title>
        <authorList>
            <person name="Mudd A.B."/>
        </authorList>
    </citation>
    <scope>NUCLEOTIDE SEQUENCE</scope>
    <source>
        <strain evidence="2">237g6f4</strain>
        <tissue evidence="2">Blood</tissue>
    </source>
</reference>
<feature type="region of interest" description="Disordered" evidence="1">
    <location>
        <begin position="45"/>
        <end position="77"/>
    </location>
</feature>
<organism evidence="2 3">
    <name type="scientific">Engystomops pustulosus</name>
    <name type="common">Tungara frog</name>
    <name type="synonym">Physalaemus pustulosus</name>
    <dbReference type="NCBI Taxonomy" id="76066"/>
    <lineage>
        <taxon>Eukaryota</taxon>
        <taxon>Metazoa</taxon>
        <taxon>Chordata</taxon>
        <taxon>Craniata</taxon>
        <taxon>Vertebrata</taxon>
        <taxon>Euteleostomi</taxon>
        <taxon>Amphibia</taxon>
        <taxon>Batrachia</taxon>
        <taxon>Anura</taxon>
        <taxon>Neobatrachia</taxon>
        <taxon>Hyloidea</taxon>
        <taxon>Leptodactylidae</taxon>
        <taxon>Leiuperinae</taxon>
        <taxon>Engystomops</taxon>
    </lineage>
</organism>
<gene>
    <name evidence="2" type="ORF">GDO81_019919</name>
</gene>
<accession>A0AAV6ZF63</accession>
<evidence type="ECO:0000256" key="1">
    <source>
        <dbReference type="SAM" id="MobiDB-lite"/>
    </source>
</evidence>
<keyword evidence="3" id="KW-1185">Reference proteome</keyword>
<feature type="compositionally biased region" description="Polar residues" evidence="1">
    <location>
        <begin position="60"/>
        <end position="77"/>
    </location>
</feature>
<proteinExistence type="predicted"/>
<evidence type="ECO:0000313" key="2">
    <source>
        <dbReference type="EMBL" id="KAG8546005.1"/>
    </source>
</evidence>
<dbReference type="EMBL" id="WNYA01001296">
    <property type="protein sequence ID" value="KAG8546005.1"/>
    <property type="molecule type" value="Genomic_DNA"/>
</dbReference>
<sequence length="77" mass="7786">MTITAASPAPPPLYLSDSADSVNGGNFGSLCPTAAPMEAPTFLPDRPLGEDMDIYDTPVPCTSRSLAGPVTTGSSDA</sequence>
<dbReference type="AlphaFoldDB" id="A0AAV6ZF63"/>
<comment type="caution">
    <text evidence="2">The sequence shown here is derived from an EMBL/GenBank/DDBJ whole genome shotgun (WGS) entry which is preliminary data.</text>
</comment>
<dbReference type="Proteomes" id="UP000824782">
    <property type="component" value="Unassembled WGS sequence"/>
</dbReference>